<dbReference type="GO" id="GO:0004674">
    <property type="term" value="F:protein serine/threonine kinase activity"/>
    <property type="evidence" value="ECO:0007669"/>
    <property type="project" value="UniProtKB-KW"/>
</dbReference>
<dbReference type="Gene3D" id="3.30.200.20">
    <property type="entry name" value="Phosphorylase Kinase, domain 1"/>
    <property type="match status" value="1"/>
</dbReference>
<dbReference type="SUPFAM" id="SSF56112">
    <property type="entry name" value="Protein kinase-like (PK-like)"/>
    <property type="match status" value="1"/>
</dbReference>
<dbReference type="Gene3D" id="1.10.510.10">
    <property type="entry name" value="Transferase(Phosphotransferase) domain 1"/>
    <property type="match status" value="1"/>
</dbReference>
<protein>
    <submittedName>
        <fullName evidence="7">Serine/threonine protein kinase</fullName>
    </submittedName>
</protein>
<sequence>MLAGQPAGLDRPGVAAGLQAARQVLQREGPRVGAHLDPQALGHLDLVAHLAGGGAAAQPPGRRALELQDERVALHLVAGLRLVLAPAELLGHVDALAVRLDHLDGAGIGLDLQRRHLVRDVVRRGLLIERADHAASRRQRRERQQAGDHGRSLDGHDGKVWAIRGEPASGRSLRTSLRQDPEASPVQPPQKFDLPGDDKDNSPHVVLLAADAARSRQIADYRLLGRLGEGGQGVVYLAVSPSGRQVAVKWLRDGLSGTPDDVERFLREAQVAERVAPFCTAQVLDTGVADERPFIVSEYIEGPSLQQVIRKDGPQAGADLHRLAIGTIVALAAVHEAGIVHRDVKPANVTLGAGGPRVIDFGIARVLGAT</sequence>
<evidence type="ECO:0000313" key="7">
    <source>
        <dbReference type="EMBL" id="TMR28011.1"/>
    </source>
</evidence>
<evidence type="ECO:0000256" key="1">
    <source>
        <dbReference type="ARBA" id="ARBA00022679"/>
    </source>
</evidence>
<accession>A0A5S4G6I0</accession>
<keyword evidence="8" id="KW-1185">Reference proteome</keyword>
<dbReference type="OrthoDB" id="9762169at2"/>
<keyword evidence="4" id="KW-0067">ATP-binding</keyword>
<dbReference type="PANTHER" id="PTHR43289:SF34">
    <property type="entry name" value="SERINE_THREONINE-PROTEIN KINASE YBDM-RELATED"/>
    <property type="match status" value="1"/>
</dbReference>
<feature type="compositionally biased region" description="Basic and acidic residues" evidence="5">
    <location>
        <begin position="142"/>
        <end position="159"/>
    </location>
</feature>
<dbReference type="GO" id="GO:0005524">
    <property type="term" value="F:ATP binding"/>
    <property type="evidence" value="ECO:0007669"/>
    <property type="project" value="UniProtKB-KW"/>
</dbReference>
<dbReference type="AlphaFoldDB" id="A0A5S4G6I0"/>
<evidence type="ECO:0000256" key="2">
    <source>
        <dbReference type="ARBA" id="ARBA00022741"/>
    </source>
</evidence>
<evidence type="ECO:0000256" key="5">
    <source>
        <dbReference type="SAM" id="MobiDB-lite"/>
    </source>
</evidence>
<evidence type="ECO:0000256" key="4">
    <source>
        <dbReference type="ARBA" id="ARBA00022840"/>
    </source>
</evidence>
<keyword evidence="2" id="KW-0547">Nucleotide-binding</keyword>
<proteinExistence type="predicted"/>
<reference evidence="7 8" key="1">
    <citation type="submission" date="2019-05" db="EMBL/GenBank/DDBJ databases">
        <title>Draft genome sequence of Nonomuraea zeae DSM 100528.</title>
        <authorList>
            <person name="Saricaoglu S."/>
            <person name="Isik K."/>
        </authorList>
    </citation>
    <scope>NUCLEOTIDE SEQUENCE [LARGE SCALE GENOMIC DNA]</scope>
    <source>
        <strain evidence="7 8">DSM 100528</strain>
    </source>
</reference>
<evidence type="ECO:0000259" key="6">
    <source>
        <dbReference type="PROSITE" id="PS50011"/>
    </source>
</evidence>
<evidence type="ECO:0000313" key="8">
    <source>
        <dbReference type="Proteomes" id="UP000306628"/>
    </source>
</evidence>
<gene>
    <name evidence="7" type="ORF">ETD85_37260</name>
</gene>
<comment type="caution">
    <text evidence="7">The sequence shown here is derived from an EMBL/GenBank/DDBJ whole genome shotgun (WGS) entry which is preliminary data.</text>
</comment>
<feature type="domain" description="Protein kinase" evidence="6">
    <location>
        <begin position="221"/>
        <end position="370"/>
    </location>
</feature>
<keyword evidence="1" id="KW-0808">Transferase</keyword>
<name>A0A5S4G6I0_9ACTN</name>
<dbReference type="PROSITE" id="PS00108">
    <property type="entry name" value="PROTEIN_KINASE_ST"/>
    <property type="match status" value="1"/>
</dbReference>
<evidence type="ECO:0000256" key="3">
    <source>
        <dbReference type="ARBA" id="ARBA00022777"/>
    </source>
</evidence>
<dbReference type="PANTHER" id="PTHR43289">
    <property type="entry name" value="MITOGEN-ACTIVATED PROTEIN KINASE KINASE KINASE 20-RELATED"/>
    <property type="match status" value="1"/>
</dbReference>
<dbReference type="Pfam" id="PF00069">
    <property type="entry name" value="Pkinase"/>
    <property type="match status" value="1"/>
</dbReference>
<dbReference type="EMBL" id="VCKX01000153">
    <property type="protein sequence ID" value="TMR28011.1"/>
    <property type="molecule type" value="Genomic_DNA"/>
</dbReference>
<dbReference type="Proteomes" id="UP000306628">
    <property type="component" value="Unassembled WGS sequence"/>
</dbReference>
<feature type="region of interest" description="Disordered" evidence="5">
    <location>
        <begin position="133"/>
        <end position="200"/>
    </location>
</feature>
<dbReference type="CDD" id="cd14014">
    <property type="entry name" value="STKc_PknB_like"/>
    <property type="match status" value="1"/>
</dbReference>
<dbReference type="InterPro" id="IPR008271">
    <property type="entry name" value="Ser/Thr_kinase_AS"/>
</dbReference>
<organism evidence="7 8">
    <name type="scientific">Nonomuraea zeae</name>
    <dbReference type="NCBI Taxonomy" id="1642303"/>
    <lineage>
        <taxon>Bacteria</taxon>
        <taxon>Bacillati</taxon>
        <taxon>Actinomycetota</taxon>
        <taxon>Actinomycetes</taxon>
        <taxon>Streptosporangiales</taxon>
        <taxon>Streptosporangiaceae</taxon>
        <taxon>Nonomuraea</taxon>
    </lineage>
</organism>
<keyword evidence="7" id="KW-0723">Serine/threonine-protein kinase</keyword>
<dbReference type="InterPro" id="IPR000719">
    <property type="entry name" value="Prot_kinase_dom"/>
</dbReference>
<dbReference type="InterPro" id="IPR011009">
    <property type="entry name" value="Kinase-like_dom_sf"/>
</dbReference>
<dbReference type="SMART" id="SM00220">
    <property type="entry name" value="S_TKc"/>
    <property type="match status" value="1"/>
</dbReference>
<dbReference type="PROSITE" id="PS50011">
    <property type="entry name" value="PROTEIN_KINASE_DOM"/>
    <property type="match status" value="1"/>
</dbReference>
<keyword evidence="3 7" id="KW-0418">Kinase</keyword>